<comment type="similarity">
    <text evidence="2">Belongs to the CSC1 (TC 1.A.17) family.</text>
</comment>
<sequence>MDKDINEIGRAKELDNNSSVSTFLSSLIFNLVINAIFILVFCYLRVRNKYFYSPRSFSKNKDSRPNPLPRSFFGWFKPLFKFSKNDFIKYCGTDGYMILYILKQNLILFCIFSFFSIVILIPINVTSNGNQPGLDSLTISNTVNDPNRLWAHLFCTILFSFFIIIANFVSANKAVSLRQKYLNSPNYLETLRSVTVLVSGIPTDKNTTDQIAAELGDRIPPGTQIYPVNDESILFEPYTERNKLHLALESELARIARLEKKSQIAKEKNPKAKNVVIKRKQMKLGLLGLLGEKVDIIEHATSKIVSNNTLIDEKKPEYDDQPKSFSAFLVFKTVQQAHTFANQNSHLKNIVSKPSFLAVSNEDVDQNDIVWQNLGVSQFTQHLRKLVSYIISLAVILLWIIPTGFVSLVANFDTLASFSAFKWVNDLPTSVKGILKGLIPSIALVILTIIVPIIFRMLIRFEKGPLTRSPELKLIDRFFAFKIVNIFVIYLISGSIISSLSTIVNDPAAVITDLTSNIPKNSTFYVTYVLLLGLSSSSGDISMIAGAVIRMIFRKYFGQTPRSLLQSQKPQQLSVGVTIPVISFVFLLGIVFSTIAPIMTVISLLFFSLYLVVYRYNLIYVYDPLSFNFGGHLSIKLISHRWVSLYVLQVTILFLLALNVKNSNSKVGYSIRLALMIITISTTAISHIYMRFFLYPRMLFIDSSLSKNITGSKVNKWASSVRKIFKRKPKNSANEYEKSTSPNSDIMLITDSTRNQNDWRPNDTHSLTESEIPTTSSIVNCPKNPSNLCNLGYEKLTHPLSPDTFIPPEFKDSGFTIVWAPNIESVAVDAVYDETQELLKDKGSVVTDGNHYDEKAFLHLTVDSLPGESLP</sequence>
<dbReference type="Pfam" id="PF14703">
    <property type="entry name" value="PHM7_cyt"/>
    <property type="match status" value="1"/>
</dbReference>
<feature type="transmembrane region" description="Helical" evidence="8">
    <location>
        <begin position="149"/>
        <end position="170"/>
    </location>
</feature>
<dbReference type="GO" id="GO:0005227">
    <property type="term" value="F:calcium-activated cation channel activity"/>
    <property type="evidence" value="ECO:0007669"/>
    <property type="project" value="InterPro"/>
</dbReference>
<keyword evidence="7" id="KW-0175">Coiled coil</keyword>
<feature type="transmembrane region" description="Helical" evidence="8">
    <location>
        <begin position="643"/>
        <end position="661"/>
    </location>
</feature>
<dbReference type="InterPro" id="IPR003864">
    <property type="entry name" value="CSC1/OSCA1-like_7TM"/>
</dbReference>
<feature type="coiled-coil region" evidence="7">
    <location>
        <begin position="241"/>
        <end position="268"/>
    </location>
</feature>
<dbReference type="AlphaFoldDB" id="A0A1R1XUY6"/>
<evidence type="ECO:0000313" key="13">
    <source>
        <dbReference type="Proteomes" id="UP000187429"/>
    </source>
</evidence>
<evidence type="ECO:0000256" key="4">
    <source>
        <dbReference type="ARBA" id="ARBA00022692"/>
    </source>
</evidence>
<evidence type="ECO:0000259" key="10">
    <source>
        <dbReference type="Pfam" id="PF13967"/>
    </source>
</evidence>
<comment type="subcellular location">
    <subcellularLocation>
        <location evidence="1">Membrane</location>
        <topology evidence="1">Multi-pass membrane protein</topology>
    </subcellularLocation>
</comment>
<dbReference type="Proteomes" id="UP000187429">
    <property type="component" value="Unassembled WGS sequence"/>
</dbReference>
<keyword evidence="6 8" id="KW-0472">Membrane</keyword>
<reference evidence="13" key="1">
    <citation type="submission" date="2017-01" db="EMBL/GenBank/DDBJ databases">
        <authorList>
            <person name="Wang Y."/>
            <person name="White M."/>
            <person name="Kvist S."/>
            <person name="Moncalvo J.-M."/>
        </authorList>
    </citation>
    <scope>NUCLEOTIDE SEQUENCE [LARGE SCALE GENOMIC DNA]</scope>
    <source>
        <strain evidence="13">ID-206-W2</strain>
    </source>
</reference>
<evidence type="ECO:0000259" key="9">
    <source>
        <dbReference type="Pfam" id="PF02714"/>
    </source>
</evidence>
<dbReference type="EMBL" id="LSSM01003269">
    <property type="protein sequence ID" value="OMJ18473.1"/>
    <property type="molecule type" value="Genomic_DNA"/>
</dbReference>
<feature type="transmembrane region" description="Helical" evidence="8">
    <location>
        <begin position="23"/>
        <end position="46"/>
    </location>
</feature>
<keyword evidence="5 8" id="KW-1133">Transmembrane helix</keyword>
<feature type="transmembrane region" description="Helical" evidence="8">
    <location>
        <begin position="524"/>
        <end position="553"/>
    </location>
</feature>
<accession>A0A1R1XUY6</accession>
<evidence type="ECO:0000259" key="11">
    <source>
        <dbReference type="Pfam" id="PF14703"/>
    </source>
</evidence>
<keyword evidence="13" id="KW-1185">Reference proteome</keyword>
<evidence type="ECO:0000256" key="1">
    <source>
        <dbReference type="ARBA" id="ARBA00004141"/>
    </source>
</evidence>
<evidence type="ECO:0000256" key="7">
    <source>
        <dbReference type="SAM" id="Coils"/>
    </source>
</evidence>
<dbReference type="InterPro" id="IPR032880">
    <property type="entry name" value="CSC1/OSCA1-like_N"/>
</dbReference>
<dbReference type="InterPro" id="IPR045122">
    <property type="entry name" value="Csc1-like"/>
</dbReference>
<dbReference type="GO" id="GO:0005886">
    <property type="term" value="C:plasma membrane"/>
    <property type="evidence" value="ECO:0007669"/>
    <property type="project" value="TreeGrafter"/>
</dbReference>
<dbReference type="OrthoDB" id="1076608at2759"/>
<proteinExistence type="inferred from homology"/>
<dbReference type="Pfam" id="PF02714">
    <property type="entry name" value="RSN1_7TM"/>
    <property type="match status" value="1"/>
</dbReference>
<evidence type="ECO:0000256" key="6">
    <source>
        <dbReference type="ARBA" id="ARBA00023136"/>
    </source>
</evidence>
<comment type="caution">
    <text evidence="12">The sequence shown here is derived from an EMBL/GenBank/DDBJ whole genome shotgun (WGS) entry which is preliminary data.</text>
</comment>
<feature type="transmembrane region" description="Helical" evidence="8">
    <location>
        <begin position="479"/>
        <end position="504"/>
    </location>
</feature>
<keyword evidence="4 8" id="KW-0812">Transmembrane</keyword>
<organism evidence="12 13">
    <name type="scientific">Smittium culicis</name>
    <dbReference type="NCBI Taxonomy" id="133412"/>
    <lineage>
        <taxon>Eukaryota</taxon>
        <taxon>Fungi</taxon>
        <taxon>Fungi incertae sedis</taxon>
        <taxon>Zoopagomycota</taxon>
        <taxon>Kickxellomycotina</taxon>
        <taxon>Harpellomycetes</taxon>
        <taxon>Harpellales</taxon>
        <taxon>Legeriomycetaceae</taxon>
        <taxon>Smittium</taxon>
    </lineage>
</organism>
<evidence type="ECO:0000256" key="5">
    <source>
        <dbReference type="ARBA" id="ARBA00022989"/>
    </source>
</evidence>
<feature type="transmembrane region" description="Helical" evidence="8">
    <location>
        <begin position="386"/>
        <end position="410"/>
    </location>
</feature>
<feature type="transmembrane region" description="Helical" evidence="8">
    <location>
        <begin position="106"/>
        <end position="125"/>
    </location>
</feature>
<evidence type="ECO:0000256" key="3">
    <source>
        <dbReference type="ARBA" id="ARBA00022448"/>
    </source>
</evidence>
<dbReference type="Pfam" id="PF13967">
    <property type="entry name" value="RSN1_TM"/>
    <property type="match status" value="1"/>
</dbReference>
<evidence type="ECO:0000256" key="2">
    <source>
        <dbReference type="ARBA" id="ARBA00007779"/>
    </source>
</evidence>
<evidence type="ECO:0000256" key="8">
    <source>
        <dbReference type="SAM" id="Phobius"/>
    </source>
</evidence>
<feature type="domain" description="CSC1/OSCA1-like cytosolic" evidence="11">
    <location>
        <begin position="194"/>
        <end position="373"/>
    </location>
</feature>
<dbReference type="PANTHER" id="PTHR13018">
    <property type="entry name" value="PROBABLE MEMBRANE PROTEIN DUF221-RELATED"/>
    <property type="match status" value="1"/>
</dbReference>
<gene>
    <name evidence="12" type="ORF">AYI69_g7003</name>
</gene>
<keyword evidence="3" id="KW-0813">Transport</keyword>
<feature type="domain" description="CSC1/OSCA1-like 7TM region" evidence="9">
    <location>
        <begin position="384"/>
        <end position="653"/>
    </location>
</feature>
<feature type="transmembrane region" description="Helical" evidence="8">
    <location>
        <begin position="438"/>
        <end position="459"/>
    </location>
</feature>
<protein>
    <submittedName>
        <fullName evidence="12">Putative membrane protein</fullName>
    </submittedName>
</protein>
<name>A0A1R1XUY6_9FUNG</name>
<evidence type="ECO:0000313" key="12">
    <source>
        <dbReference type="EMBL" id="OMJ18473.1"/>
    </source>
</evidence>
<dbReference type="InterPro" id="IPR027815">
    <property type="entry name" value="CSC1/OSCA1-like_cyt"/>
</dbReference>
<feature type="domain" description="CSC1/OSCA1-like N-terminal transmembrane" evidence="10">
    <location>
        <begin position="23"/>
        <end position="165"/>
    </location>
</feature>
<dbReference type="PANTHER" id="PTHR13018:SF139">
    <property type="entry name" value="PHOSPHATE METABOLISM PROTEIN 7"/>
    <property type="match status" value="1"/>
</dbReference>
<feature type="transmembrane region" description="Helical" evidence="8">
    <location>
        <begin position="673"/>
        <end position="694"/>
    </location>
</feature>